<comment type="similarity">
    <text evidence="1 6">Belongs to the MinC family.</text>
</comment>
<dbReference type="EMBL" id="LNAM01000068">
    <property type="protein sequence ID" value="KSV59940.1"/>
    <property type="molecule type" value="Genomic_DNA"/>
</dbReference>
<sequence length="225" mass="24432">MDNSVIIKGTKSGIILVLDASLDFAELKERIRVKLQASAAFLGDAAMALSFEGRTLSDKEQREILDIIDDTTDLNIVCVTETDERKQAIMEKSLNDRLMELNTNTGQFYKGNLRSGQVLEVATSIIILGDVNPGAKVVSTGNIVVLGALKGNAYAGVSGNQNAFVLALDMAPVQVKIAEVIARCPDQPNIAAKNNIRNTQIAYLENGNLYIEPLSRDVINDIHLF</sequence>
<dbReference type="Gene3D" id="2.160.20.70">
    <property type="match status" value="1"/>
</dbReference>
<reference evidence="9 10" key="1">
    <citation type="submission" date="2015-11" db="EMBL/GenBank/DDBJ databases">
        <title>Butyribacter intestini gen. nov., sp. nov., a butyric acid-producing bacterium of the family Lachnospiraceae isolated from the human faeces.</title>
        <authorList>
            <person name="Zou Y."/>
            <person name="Xue W."/>
            <person name="Luo G."/>
            <person name="Lv M."/>
        </authorList>
    </citation>
    <scope>NUCLEOTIDE SEQUENCE [LARGE SCALE GENOMIC DNA]</scope>
    <source>
        <strain evidence="9 10">ACET-33324</strain>
    </source>
</reference>
<keyword evidence="10" id="KW-1185">Reference proteome</keyword>
<dbReference type="HAMAP" id="MF_00267">
    <property type="entry name" value="MinC"/>
    <property type="match status" value="1"/>
</dbReference>
<keyword evidence="2 6" id="KW-0132">Cell division</keyword>
<dbReference type="Pfam" id="PF03775">
    <property type="entry name" value="MinC_C"/>
    <property type="match status" value="1"/>
</dbReference>
<dbReference type="Pfam" id="PF22642">
    <property type="entry name" value="MinC_N_1"/>
    <property type="match status" value="1"/>
</dbReference>
<dbReference type="InterPro" id="IPR005526">
    <property type="entry name" value="Septum_form_inhib_MinC_C"/>
</dbReference>
<evidence type="ECO:0000256" key="2">
    <source>
        <dbReference type="ARBA" id="ARBA00022618"/>
    </source>
</evidence>
<dbReference type="SUPFAM" id="SSF63848">
    <property type="entry name" value="Cell-division inhibitor MinC, C-terminal domain"/>
    <property type="match status" value="1"/>
</dbReference>
<dbReference type="RefSeq" id="WP_058351832.1">
    <property type="nucleotide sequence ID" value="NZ_CABMMD010000068.1"/>
</dbReference>
<dbReference type="GO" id="GO:0000917">
    <property type="term" value="P:division septum assembly"/>
    <property type="evidence" value="ECO:0007669"/>
    <property type="project" value="UniProtKB-KW"/>
</dbReference>
<evidence type="ECO:0000256" key="4">
    <source>
        <dbReference type="ARBA" id="ARBA00023306"/>
    </source>
</evidence>
<evidence type="ECO:0000256" key="1">
    <source>
        <dbReference type="ARBA" id="ARBA00006291"/>
    </source>
</evidence>
<dbReference type="InterPro" id="IPR013033">
    <property type="entry name" value="MinC"/>
</dbReference>
<evidence type="ECO:0000259" key="8">
    <source>
        <dbReference type="Pfam" id="PF22642"/>
    </source>
</evidence>
<evidence type="ECO:0000259" key="7">
    <source>
        <dbReference type="Pfam" id="PF03775"/>
    </source>
</evidence>
<dbReference type="STRING" id="290052.ASU35_07310"/>
<accession>A0A0V8QHA9</accession>
<name>A0A0V8QHA9_9FIRM</name>
<feature type="domain" description="Septum formation inhibitor MinC C-terminal" evidence="7">
    <location>
        <begin position="109"/>
        <end position="211"/>
    </location>
</feature>
<evidence type="ECO:0000313" key="10">
    <source>
        <dbReference type="Proteomes" id="UP000054874"/>
    </source>
</evidence>
<dbReference type="InterPro" id="IPR036145">
    <property type="entry name" value="MinC_C_sf"/>
</dbReference>
<keyword evidence="3 6" id="KW-0717">Septation</keyword>
<dbReference type="Proteomes" id="UP000054874">
    <property type="component" value="Unassembled WGS sequence"/>
</dbReference>
<keyword evidence="4 6" id="KW-0131">Cell cycle</keyword>
<dbReference type="Gene3D" id="3.30.160.540">
    <property type="match status" value="1"/>
</dbReference>
<dbReference type="AlphaFoldDB" id="A0A0V8QHA9"/>
<dbReference type="OrthoDB" id="9790810at2"/>
<dbReference type="InterPro" id="IPR016098">
    <property type="entry name" value="CAP/MinC_C"/>
</dbReference>
<comment type="subunit">
    <text evidence="5 6">Interacts with MinD and FtsZ.</text>
</comment>
<gene>
    <name evidence="6" type="primary">minC</name>
    <name evidence="9" type="ORF">ASU35_07310</name>
</gene>
<dbReference type="PANTHER" id="PTHR34108:SF1">
    <property type="entry name" value="SEPTUM SITE-DETERMINING PROTEIN MINC"/>
    <property type="match status" value="1"/>
</dbReference>
<dbReference type="GO" id="GO:1901891">
    <property type="term" value="P:regulation of cell septum assembly"/>
    <property type="evidence" value="ECO:0007669"/>
    <property type="project" value="InterPro"/>
</dbReference>
<dbReference type="GO" id="GO:0000902">
    <property type="term" value="P:cell morphogenesis"/>
    <property type="evidence" value="ECO:0007669"/>
    <property type="project" value="InterPro"/>
</dbReference>
<dbReference type="PANTHER" id="PTHR34108">
    <property type="entry name" value="SEPTUM SITE-DETERMINING PROTEIN MINC"/>
    <property type="match status" value="1"/>
</dbReference>
<dbReference type="NCBIfam" id="TIGR01222">
    <property type="entry name" value="minC"/>
    <property type="match status" value="1"/>
</dbReference>
<evidence type="ECO:0000256" key="3">
    <source>
        <dbReference type="ARBA" id="ARBA00023210"/>
    </source>
</evidence>
<organism evidence="9 10">
    <name type="scientific">Acetivibrio ethanolgignens</name>
    <dbReference type="NCBI Taxonomy" id="290052"/>
    <lineage>
        <taxon>Bacteria</taxon>
        <taxon>Bacillati</taxon>
        <taxon>Bacillota</taxon>
        <taxon>Clostridia</taxon>
        <taxon>Eubacteriales</taxon>
        <taxon>Oscillospiraceae</taxon>
        <taxon>Acetivibrio</taxon>
    </lineage>
</organism>
<evidence type="ECO:0000313" key="9">
    <source>
        <dbReference type="EMBL" id="KSV59940.1"/>
    </source>
</evidence>
<comment type="caution">
    <text evidence="9">The sequence shown here is derived from an EMBL/GenBank/DDBJ whole genome shotgun (WGS) entry which is preliminary data.</text>
</comment>
<evidence type="ECO:0000256" key="6">
    <source>
        <dbReference type="HAMAP-Rule" id="MF_00267"/>
    </source>
</evidence>
<evidence type="ECO:0000256" key="5">
    <source>
        <dbReference type="ARBA" id="ARBA00046874"/>
    </source>
</evidence>
<proteinExistence type="inferred from homology"/>
<dbReference type="InterPro" id="IPR055219">
    <property type="entry name" value="MinC_N_1"/>
</dbReference>
<protein>
    <recommendedName>
        <fullName evidence="6">Probable septum site-determining protein MinC</fullName>
    </recommendedName>
</protein>
<feature type="domain" description="Septum site-determining protein MinC N-terminal" evidence="8">
    <location>
        <begin position="5"/>
        <end position="78"/>
    </location>
</feature>
<comment type="function">
    <text evidence="6">Cell division inhibitor that blocks the formation of polar Z ring septums. Rapidly oscillates between the poles of the cell to destabilize FtsZ filaments that have formed before they mature into polar Z rings. Prevents FtsZ polymerization.</text>
</comment>